<dbReference type="PATRIC" id="fig|1348774.3.peg.3950"/>
<dbReference type="PANTHER" id="PTHR34406">
    <property type="entry name" value="PROTEIN YCEI"/>
    <property type="match status" value="1"/>
</dbReference>
<dbReference type="KEGG" id="cna:AB433_18730"/>
<evidence type="ECO:0000313" key="2">
    <source>
        <dbReference type="EMBL" id="AKM12255.1"/>
    </source>
</evidence>
<dbReference type="InterPro" id="IPR036761">
    <property type="entry name" value="TTHA0802/YceI-like_sf"/>
</dbReference>
<dbReference type="PANTHER" id="PTHR34406:SF1">
    <property type="entry name" value="PROTEIN YCEI"/>
    <property type="match status" value="1"/>
</dbReference>
<dbReference type="SUPFAM" id="SSF101874">
    <property type="entry name" value="YceI-like"/>
    <property type="match status" value="1"/>
</dbReference>
<accession>A0A0G3XL81</accession>
<feature type="domain" description="Lipid/polyisoprenoid-binding YceI-like" evidence="1">
    <location>
        <begin position="8"/>
        <end position="173"/>
    </location>
</feature>
<dbReference type="Proteomes" id="UP000035287">
    <property type="component" value="Plasmid p2"/>
</dbReference>
<gene>
    <name evidence="2" type="ORF">AB433_18730</name>
</gene>
<dbReference type="Pfam" id="PF04264">
    <property type="entry name" value="YceI"/>
    <property type="match status" value="1"/>
</dbReference>
<evidence type="ECO:0000313" key="3">
    <source>
        <dbReference type="Proteomes" id="UP000035287"/>
    </source>
</evidence>
<organism evidence="2 3">
    <name type="scientific">Croceicoccus naphthovorans</name>
    <dbReference type="NCBI Taxonomy" id="1348774"/>
    <lineage>
        <taxon>Bacteria</taxon>
        <taxon>Pseudomonadati</taxon>
        <taxon>Pseudomonadota</taxon>
        <taxon>Alphaproteobacteria</taxon>
        <taxon>Sphingomonadales</taxon>
        <taxon>Erythrobacteraceae</taxon>
        <taxon>Croceicoccus</taxon>
    </lineage>
</organism>
<dbReference type="EMBL" id="CP011772">
    <property type="protein sequence ID" value="AKM12255.1"/>
    <property type="molecule type" value="Genomic_DNA"/>
</dbReference>
<dbReference type="Gene3D" id="2.40.128.110">
    <property type="entry name" value="Lipid/polyisoprenoid-binding, YceI-like"/>
    <property type="match status" value="1"/>
</dbReference>
<evidence type="ECO:0000259" key="1">
    <source>
        <dbReference type="SMART" id="SM00867"/>
    </source>
</evidence>
<proteinExistence type="predicted"/>
<dbReference type="AlphaFoldDB" id="A0A0G3XL81"/>
<sequence length="176" mass="18554">MALPVSGIYQIDPTHTQVRATWNHLGFSRPGATFGHVEGTITLDAVNPAKSSVSVQIPISGVDTGVPALDEHFRSADYFDAVKYPQVTFVSRSVNFTGLGTAFSVEGDLTIRGVTRPIVLQATLNGAGMHPLANAPAVGFSATTQVKRSDFGINAFVPMVSDEIDLVITAEATLAP</sequence>
<keyword evidence="2" id="KW-0614">Plasmid</keyword>
<name>A0A0G3XL81_9SPHN</name>
<reference evidence="2 3" key="1">
    <citation type="submission" date="2015-06" db="EMBL/GenBank/DDBJ databases">
        <authorList>
            <person name="Zeng Y."/>
            <person name="Huang Y."/>
        </authorList>
    </citation>
    <scope>NUCLEOTIDE SEQUENCE [LARGE SCALE GENOMIC DNA]</scope>
    <source>
        <strain evidence="2 3">PQ-2</strain>
        <plasmid evidence="3">Plasmid p2</plasmid>
    </source>
</reference>
<dbReference type="SMART" id="SM00867">
    <property type="entry name" value="YceI"/>
    <property type="match status" value="1"/>
</dbReference>
<geneLocation type="plasmid" evidence="2 3">
    <name>p2</name>
</geneLocation>
<dbReference type="InterPro" id="IPR007372">
    <property type="entry name" value="Lipid/polyisoprenoid-bd_YceI"/>
</dbReference>
<keyword evidence="3" id="KW-1185">Reference proteome</keyword>
<protein>
    <submittedName>
        <fullName evidence="2">Polyisoprenoid-binding protein</fullName>
    </submittedName>
</protein>